<evidence type="ECO:0000256" key="3">
    <source>
        <dbReference type="ARBA" id="ARBA00022989"/>
    </source>
</evidence>
<dbReference type="InterPro" id="IPR004776">
    <property type="entry name" value="Mem_transp_PIN-like"/>
</dbReference>
<gene>
    <name evidence="6" type="ORF">DFP72DRAFT_906086</name>
</gene>
<keyword evidence="7" id="KW-1185">Reference proteome</keyword>
<sequence>MFSVGALIWISLRPLLRLAIGVACGFFITKADMFPPVAARGASQIILNVTTPCLLFSKIIPAFNTDNIRLFGPLFLVAALYEILGVVIAFIIKQFFWVPHRFRYGLLVAGGFGNVGDIPISVIMSVTGTAPFKGLEDQNLSVAYISVFLLVFIVTLFPMGAHNWIKMDFVGPDVEPCDVQEAIRVKRRKLLCMSAVPSRDDSEKGVQQLQVQEKVVHASGEDNVDPCTPRLRKLNTVHDDSETEIAEETVVDIHSPRGSISGATPRAFKLEKDSSDAKEDPTRLQVFFQSLLTAPSIAIFVSFPIALVPQLKALFIVVPSVNMPSAPDGQPPLSFIMDTIPQNQWKSLPLGAISSLAIGKLVLMPVFGVLIVQGLVRCGLIPKEDKVLQFVCIFTSCLPTATTQVYLTQAYSAEGDAQHLSAFLIPQYILMFISMTALTAYALNLIF</sequence>
<evidence type="ECO:0000256" key="1">
    <source>
        <dbReference type="ARBA" id="ARBA00004141"/>
    </source>
</evidence>
<keyword evidence="4 5" id="KW-0472">Membrane</keyword>
<evidence type="ECO:0000256" key="2">
    <source>
        <dbReference type="ARBA" id="ARBA00022692"/>
    </source>
</evidence>
<dbReference type="AlphaFoldDB" id="A0A8H6M2I8"/>
<feature type="transmembrane region" description="Helical" evidence="5">
    <location>
        <begin position="352"/>
        <end position="375"/>
    </location>
</feature>
<dbReference type="Proteomes" id="UP000521943">
    <property type="component" value="Unassembled WGS sequence"/>
</dbReference>
<feature type="transmembrane region" description="Helical" evidence="5">
    <location>
        <begin position="104"/>
        <end position="128"/>
    </location>
</feature>
<feature type="transmembrane region" description="Helical" evidence="5">
    <location>
        <begin position="427"/>
        <end position="446"/>
    </location>
</feature>
<feature type="transmembrane region" description="Helical" evidence="5">
    <location>
        <begin position="70"/>
        <end position="92"/>
    </location>
</feature>
<feature type="transmembrane region" description="Helical" evidence="5">
    <location>
        <begin position="140"/>
        <end position="159"/>
    </location>
</feature>
<dbReference type="EMBL" id="JACGCI010000046">
    <property type="protein sequence ID" value="KAF6752090.1"/>
    <property type="molecule type" value="Genomic_DNA"/>
</dbReference>
<organism evidence="6 7">
    <name type="scientific">Ephemerocybe angulata</name>
    <dbReference type="NCBI Taxonomy" id="980116"/>
    <lineage>
        <taxon>Eukaryota</taxon>
        <taxon>Fungi</taxon>
        <taxon>Dikarya</taxon>
        <taxon>Basidiomycota</taxon>
        <taxon>Agaricomycotina</taxon>
        <taxon>Agaricomycetes</taxon>
        <taxon>Agaricomycetidae</taxon>
        <taxon>Agaricales</taxon>
        <taxon>Agaricineae</taxon>
        <taxon>Psathyrellaceae</taxon>
        <taxon>Ephemerocybe</taxon>
    </lineage>
</organism>
<dbReference type="PANTHER" id="PTHR31274:SF1">
    <property type="entry name" value="AGL149CP"/>
    <property type="match status" value="1"/>
</dbReference>
<reference evidence="6 7" key="1">
    <citation type="submission" date="2020-07" db="EMBL/GenBank/DDBJ databases">
        <title>Comparative genomics of pyrophilous fungi reveals a link between fire events and developmental genes.</title>
        <authorList>
            <consortium name="DOE Joint Genome Institute"/>
            <person name="Steindorff A.S."/>
            <person name="Carver A."/>
            <person name="Calhoun S."/>
            <person name="Stillman K."/>
            <person name="Liu H."/>
            <person name="Lipzen A."/>
            <person name="Pangilinan J."/>
            <person name="Labutti K."/>
            <person name="Bruns T.D."/>
            <person name="Grigoriev I.V."/>
        </authorList>
    </citation>
    <scope>NUCLEOTIDE SEQUENCE [LARGE SCALE GENOMIC DNA]</scope>
    <source>
        <strain evidence="6 7">CBS 144469</strain>
    </source>
</reference>
<dbReference type="InterPro" id="IPR040254">
    <property type="entry name" value="Ecm3-like"/>
</dbReference>
<dbReference type="OrthoDB" id="435607at2759"/>
<feature type="transmembrane region" description="Helical" evidence="5">
    <location>
        <begin position="286"/>
        <end position="307"/>
    </location>
</feature>
<keyword evidence="3 5" id="KW-1133">Transmembrane helix</keyword>
<name>A0A8H6M2I8_9AGAR</name>
<comment type="caution">
    <text evidence="6">The sequence shown here is derived from an EMBL/GenBank/DDBJ whole genome shotgun (WGS) entry which is preliminary data.</text>
</comment>
<dbReference type="GO" id="GO:0055085">
    <property type="term" value="P:transmembrane transport"/>
    <property type="evidence" value="ECO:0007669"/>
    <property type="project" value="InterPro"/>
</dbReference>
<keyword evidence="2 5" id="KW-0812">Transmembrane</keyword>
<feature type="transmembrane region" description="Helical" evidence="5">
    <location>
        <begin position="387"/>
        <end position="407"/>
    </location>
</feature>
<proteinExistence type="predicted"/>
<comment type="subcellular location">
    <subcellularLocation>
        <location evidence="1">Membrane</location>
        <topology evidence="1">Multi-pass membrane protein</topology>
    </subcellularLocation>
</comment>
<dbReference type="PANTHER" id="PTHR31274">
    <property type="entry name" value="PROTEIN ECM3"/>
    <property type="match status" value="1"/>
</dbReference>
<dbReference type="Pfam" id="PF03547">
    <property type="entry name" value="Mem_trans"/>
    <property type="match status" value="1"/>
</dbReference>
<evidence type="ECO:0000256" key="5">
    <source>
        <dbReference type="SAM" id="Phobius"/>
    </source>
</evidence>
<dbReference type="GO" id="GO:0016020">
    <property type="term" value="C:membrane"/>
    <property type="evidence" value="ECO:0007669"/>
    <property type="project" value="UniProtKB-SubCell"/>
</dbReference>
<evidence type="ECO:0000256" key="4">
    <source>
        <dbReference type="ARBA" id="ARBA00023136"/>
    </source>
</evidence>
<evidence type="ECO:0000313" key="7">
    <source>
        <dbReference type="Proteomes" id="UP000521943"/>
    </source>
</evidence>
<evidence type="ECO:0000313" key="6">
    <source>
        <dbReference type="EMBL" id="KAF6752090.1"/>
    </source>
</evidence>
<accession>A0A8H6M2I8</accession>
<feature type="transmembrane region" description="Helical" evidence="5">
    <location>
        <begin position="6"/>
        <end position="29"/>
    </location>
</feature>
<protein>
    <submittedName>
        <fullName evidence="6">Auxin efflux carrier transmembrane protein</fullName>
    </submittedName>
</protein>